<evidence type="ECO:0000313" key="3">
    <source>
        <dbReference type="Proteomes" id="UP000094795"/>
    </source>
</evidence>
<dbReference type="STRING" id="1480615.AWJ14_15015"/>
<organism evidence="2 3">
    <name type="scientific">Hoeflea olei</name>
    <dbReference type="NCBI Taxonomy" id="1480615"/>
    <lineage>
        <taxon>Bacteria</taxon>
        <taxon>Pseudomonadati</taxon>
        <taxon>Pseudomonadota</taxon>
        <taxon>Alphaproteobacteria</taxon>
        <taxon>Hyphomicrobiales</taxon>
        <taxon>Rhizobiaceae</taxon>
        <taxon>Hoeflea</taxon>
    </lineage>
</organism>
<dbReference type="SUPFAM" id="SSF53474">
    <property type="entry name" value="alpha/beta-Hydrolases"/>
    <property type="match status" value="1"/>
</dbReference>
<dbReference type="AlphaFoldDB" id="A0A1C1YQZ7"/>
<evidence type="ECO:0008006" key="4">
    <source>
        <dbReference type="Google" id="ProtNLM"/>
    </source>
</evidence>
<dbReference type="OrthoDB" id="869379at2"/>
<comment type="caution">
    <text evidence="2">The sequence shown here is derived from an EMBL/GenBank/DDBJ whole genome shotgun (WGS) entry which is preliminary data.</text>
</comment>
<gene>
    <name evidence="2" type="ORF">AWJ14_15015</name>
</gene>
<dbReference type="EMBL" id="LQZT01000049">
    <property type="protein sequence ID" value="OCW55790.1"/>
    <property type="molecule type" value="Genomic_DNA"/>
</dbReference>
<dbReference type="Pfam" id="PF02450">
    <property type="entry name" value="LCAT"/>
    <property type="match status" value="1"/>
</dbReference>
<dbReference type="GO" id="GO:0006629">
    <property type="term" value="P:lipid metabolic process"/>
    <property type="evidence" value="ECO:0007669"/>
    <property type="project" value="InterPro"/>
</dbReference>
<name>A0A1C1YQZ7_9HYPH</name>
<protein>
    <recommendedName>
        <fullName evidence="4">DUF676 domain-containing protein</fullName>
    </recommendedName>
</protein>
<evidence type="ECO:0000256" key="1">
    <source>
        <dbReference type="SAM" id="SignalP"/>
    </source>
</evidence>
<feature type="chain" id="PRO_5008656283" description="DUF676 domain-containing protein" evidence="1">
    <location>
        <begin position="21"/>
        <end position="285"/>
    </location>
</feature>
<sequence length="285" mass="31823">MGFLRFWMLFLLTVSLVLTASATKTSAGYLKGYSKVTVVFIPGIYGSILEDEDKNIFWGENGIGKEGLSLERFPKLKPYLFEDVRFSIGLFGKTIQGYSGIRQNLQMLGQKVLVFPYDWRRSNKKSAEELAKFLCEEFPQIKKDERLVFVAHSMGGLVLRHWIKDHMGRARTGCQNLGIENINSFTFAGTPHAGSLEPIRTIFNGKTSLDDNPIYSFLFTKRMASDAITFESAYELLPATSIGGAECVQDESTALRLSMDIGTGKSLPVFLDDIENWRSPKAAAG</sequence>
<dbReference type="InterPro" id="IPR029058">
    <property type="entry name" value="AB_hydrolase_fold"/>
</dbReference>
<keyword evidence="3" id="KW-1185">Reference proteome</keyword>
<dbReference type="PANTHER" id="PTHR11440">
    <property type="entry name" value="LECITHIN-CHOLESTEROL ACYLTRANSFERASE-RELATED"/>
    <property type="match status" value="1"/>
</dbReference>
<evidence type="ECO:0000313" key="2">
    <source>
        <dbReference type="EMBL" id="OCW55790.1"/>
    </source>
</evidence>
<keyword evidence="1" id="KW-0732">Signal</keyword>
<dbReference type="GO" id="GO:0008374">
    <property type="term" value="F:O-acyltransferase activity"/>
    <property type="evidence" value="ECO:0007669"/>
    <property type="project" value="InterPro"/>
</dbReference>
<dbReference type="InterPro" id="IPR003386">
    <property type="entry name" value="LACT/PDAT_acylTrfase"/>
</dbReference>
<feature type="signal peptide" evidence="1">
    <location>
        <begin position="1"/>
        <end position="20"/>
    </location>
</feature>
<accession>A0A1C1YQZ7</accession>
<reference evidence="2 3" key="1">
    <citation type="submission" date="2015-12" db="EMBL/GenBank/DDBJ databases">
        <authorList>
            <person name="Shamseldin A."/>
            <person name="Moawad H."/>
            <person name="Abd El-Rahim W.M."/>
            <person name="Sadowsky M.J."/>
        </authorList>
    </citation>
    <scope>NUCLEOTIDE SEQUENCE [LARGE SCALE GENOMIC DNA]</scope>
    <source>
        <strain evidence="2 3">JC234</strain>
    </source>
</reference>
<dbReference type="Gene3D" id="3.40.50.1820">
    <property type="entry name" value="alpha/beta hydrolase"/>
    <property type="match status" value="1"/>
</dbReference>
<proteinExistence type="predicted"/>
<dbReference type="Proteomes" id="UP000094795">
    <property type="component" value="Unassembled WGS sequence"/>
</dbReference>